<evidence type="ECO:0000313" key="1">
    <source>
        <dbReference type="EMBL" id="EKN42930.1"/>
    </source>
</evidence>
<dbReference type="Gene3D" id="1.10.10.60">
    <property type="entry name" value="Homeodomain-like"/>
    <property type="match status" value="1"/>
</dbReference>
<organism evidence="1 2">
    <name type="scientific">Clostridium botulinum CFSAN001627</name>
    <dbReference type="NCBI Taxonomy" id="1232189"/>
    <lineage>
        <taxon>Bacteria</taxon>
        <taxon>Bacillati</taxon>
        <taxon>Bacillota</taxon>
        <taxon>Clostridia</taxon>
        <taxon>Eubacteriales</taxon>
        <taxon>Clostridiaceae</taxon>
        <taxon>Clostridium</taxon>
    </lineage>
</organism>
<name>M1ZZD8_CLOBO</name>
<reference evidence="1 2" key="2">
    <citation type="submission" date="2013-03" db="EMBL/GenBank/DDBJ databases">
        <title>Diversity in Clostridium botulinum.</title>
        <authorList>
            <person name="Timme R.E."/>
            <person name="Allard M."/>
            <person name="Luo Y."/>
            <person name="Strain E."/>
            <person name="Gonzalez-Escalona N."/>
            <person name="Brown E."/>
        </authorList>
    </citation>
    <scope>NUCLEOTIDE SEQUENCE [LARGE SCALE GENOMIC DNA]</scope>
    <source>
        <strain evidence="1 2">CFSAN001627</strain>
    </source>
</reference>
<dbReference type="AlphaFoldDB" id="M1ZZD8"/>
<dbReference type="Proteomes" id="UP000011944">
    <property type="component" value="Unassembled WGS sequence"/>
</dbReference>
<protein>
    <submittedName>
        <fullName evidence="1">Phage protein</fullName>
    </submittedName>
</protein>
<comment type="caution">
    <text evidence="1">The sequence shown here is derived from an EMBL/GenBank/DDBJ whole genome shotgun (WGS) entry which is preliminary data.</text>
</comment>
<proteinExistence type="predicted"/>
<dbReference type="PATRIC" id="fig|1232189.3.peg.543"/>
<sequence>MRKWTEEEVQYLEDNWGTVSIKYIAKKVNRTENAVILKAKRQGLGGTYSASECLTANLIANILKIDVHTVTDYWIPKCNLKGNKKTLRGNASIYQIKLDDLIKWLKNNKDKWNASKVELYALGIEPEWLKEKRKIDSTAPERRNYKWTKEEENKLISCYKLGLKQKEISKQMNRSVDGIERKINRLKKAGKIPMQKIVVPWTEEENKILFKMDRKGKTDEEIAWELGREWFHVADHRRYLKNENKYPSKSKRDLIRDTRIKKVLKLRNQGFNNSEIAKKLGVHYTTISRNLQIINV</sequence>
<reference evidence="1 2" key="1">
    <citation type="submission" date="2012-10" db="EMBL/GenBank/DDBJ databases">
        <authorList>
            <person name="Strain E.A."/>
            <person name="Brown E."/>
            <person name="Allard M.W."/>
            <person name="Gonzalez-Escalona N."/>
            <person name="Timme R."/>
        </authorList>
    </citation>
    <scope>NUCLEOTIDE SEQUENCE [LARGE SCALE GENOMIC DNA]</scope>
    <source>
        <strain evidence="1 2">CFSAN001627</strain>
    </source>
</reference>
<dbReference type="EMBL" id="AMXI01000197">
    <property type="protein sequence ID" value="EKN42930.1"/>
    <property type="molecule type" value="Genomic_DNA"/>
</dbReference>
<evidence type="ECO:0000313" key="2">
    <source>
        <dbReference type="Proteomes" id="UP000011944"/>
    </source>
</evidence>
<gene>
    <name evidence="1" type="ORF">CFSAN001627_03385</name>
</gene>
<accession>M1ZZD8</accession>